<gene>
    <name evidence="2" type="ORF">GCM10011611_60530</name>
</gene>
<organism evidence="2 3">
    <name type="scientific">Aliidongia dinghuensis</name>
    <dbReference type="NCBI Taxonomy" id="1867774"/>
    <lineage>
        <taxon>Bacteria</taxon>
        <taxon>Pseudomonadati</taxon>
        <taxon>Pseudomonadota</taxon>
        <taxon>Alphaproteobacteria</taxon>
        <taxon>Rhodospirillales</taxon>
        <taxon>Dongiaceae</taxon>
        <taxon>Aliidongia</taxon>
    </lineage>
</organism>
<dbReference type="Proteomes" id="UP000646365">
    <property type="component" value="Unassembled WGS sequence"/>
</dbReference>
<name>A0A8J2YZK5_9PROT</name>
<dbReference type="InterPro" id="IPR029024">
    <property type="entry name" value="TerB-like"/>
</dbReference>
<feature type="domain" description="Co-chaperone DjlA N-terminal" evidence="1">
    <location>
        <begin position="6"/>
        <end position="116"/>
    </location>
</feature>
<dbReference type="EMBL" id="BMJQ01000023">
    <property type="protein sequence ID" value="GGF45945.1"/>
    <property type="molecule type" value="Genomic_DNA"/>
</dbReference>
<comment type="caution">
    <text evidence="2">The sequence shown here is derived from an EMBL/GenBank/DDBJ whole genome shotgun (WGS) entry which is preliminary data.</text>
</comment>
<dbReference type="CDD" id="cd07176">
    <property type="entry name" value="terB"/>
    <property type="match status" value="1"/>
</dbReference>
<sequence length="134" mass="14682">MIDHHAALIQTMFLVSAADADMTDAELGIIGEVVSFLPVFRGYDNSKLGATLEECAKFLGQDDGLELALKQIRESLPPKLRETAYAIACDVVAVDGEATQEELRILELLRHRLGIDRLVAAGIERGARARFMTI</sequence>
<reference evidence="2" key="1">
    <citation type="journal article" date="2014" name="Int. J. Syst. Evol. Microbiol.">
        <title>Complete genome sequence of Corynebacterium casei LMG S-19264T (=DSM 44701T), isolated from a smear-ripened cheese.</title>
        <authorList>
            <consortium name="US DOE Joint Genome Institute (JGI-PGF)"/>
            <person name="Walter F."/>
            <person name="Albersmeier A."/>
            <person name="Kalinowski J."/>
            <person name="Ruckert C."/>
        </authorList>
    </citation>
    <scope>NUCLEOTIDE SEQUENCE</scope>
    <source>
        <strain evidence="2">CGMCC 1.15725</strain>
    </source>
</reference>
<protein>
    <recommendedName>
        <fullName evidence="1">Co-chaperone DjlA N-terminal domain-containing protein</fullName>
    </recommendedName>
</protein>
<dbReference type="Pfam" id="PF05099">
    <property type="entry name" value="TerB"/>
    <property type="match status" value="1"/>
</dbReference>
<accession>A0A8J2YZK5</accession>
<dbReference type="SUPFAM" id="SSF158682">
    <property type="entry name" value="TerB-like"/>
    <property type="match status" value="1"/>
</dbReference>
<evidence type="ECO:0000313" key="2">
    <source>
        <dbReference type="EMBL" id="GGF45945.1"/>
    </source>
</evidence>
<dbReference type="Gene3D" id="1.10.3680.10">
    <property type="entry name" value="TerB-like"/>
    <property type="match status" value="1"/>
</dbReference>
<dbReference type="AlphaFoldDB" id="A0A8J2YZK5"/>
<reference evidence="2" key="2">
    <citation type="submission" date="2020-09" db="EMBL/GenBank/DDBJ databases">
        <authorList>
            <person name="Sun Q."/>
            <person name="Zhou Y."/>
        </authorList>
    </citation>
    <scope>NUCLEOTIDE SEQUENCE</scope>
    <source>
        <strain evidence="2">CGMCC 1.15725</strain>
    </source>
</reference>
<proteinExistence type="predicted"/>
<evidence type="ECO:0000259" key="1">
    <source>
        <dbReference type="Pfam" id="PF05099"/>
    </source>
</evidence>
<keyword evidence="3" id="KW-1185">Reference proteome</keyword>
<evidence type="ECO:0000313" key="3">
    <source>
        <dbReference type="Proteomes" id="UP000646365"/>
    </source>
</evidence>
<dbReference type="InterPro" id="IPR007791">
    <property type="entry name" value="DjlA_N"/>
</dbReference>
<dbReference type="RefSeq" id="WP_189051932.1">
    <property type="nucleotide sequence ID" value="NZ_BMJQ01000023.1"/>
</dbReference>